<reference evidence="7" key="1">
    <citation type="journal article" date="2020" name="Stud. Mycol.">
        <title>101 Dothideomycetes genomes: a test case for predicting lifestyles and emergence of pathogens.</title>
        <authorList>
            <person name="Haridas S."/>
            <person name="Albert R."/>
            <person name="Binder M."/>
            <person name="Bloem J."/>
            <person name="Labutti K."/>
            <person name="Salamov A."/>
            <person name="Andreopoulos B."/>
            <person name="Baker S."/>
            <person name="Barry K."/>
            <person name="Bills G."/>
            <person name="Bluhm B."/>
            <person name="Cannon C."/>
            <person name="Castanera R."/>
            <person name="Culley D."/>
            <person name="Daum C."/>
            <person name="Ezra D."/>
            <person name="Gonzalez J."/>
            <person name="Henrissat B."/>
            <person name="Kuo A."/>
            <person name="Liang C."/>
            <person name="Lipzen A."/>
            <person name="Lutzoni F."/>
            <person name="Magnuson J."/>
            <person name="Mondo S."/>
            <person name="Nolan M."/>
            <person name="Ohm R."/>
            <person name="Pangilinan J."/>
            <person name="Park H.-J."/>
            <person name="Ramirez L."/>
            <person name="Alfaro M."/>
            <person name="Sun H."/>
            <person name="Tritt A."/>
            <person name="Yoshinaga Y."/>
            <person name="Zwiers L.-H."/>
            <person name="Turgeon B."/>
            <person name="Goodwin S."/>
            <person name="Spatafora J."/>
            <person name="Crous P."/>
            <person name="Grigoriev I."/>
        </authorList>
    </citation>
    <scope>NUCLEOTIDE SEQUENCE</scope>
    <source>
        <strain evidence="7">CBS 115976</strain>
    </source>
</reference>
<evidence type="ECO:0000313" key="7">
    <source>
        <dbReference type="EMBL" id="KAF2673055.1"/>
    </source>
</evidence>
<organism evidence="7 8">
    <name type="scientific">Microthyrium microscopicum</name>
    <dbReference type="NCBI Taxonomy" id="703497"/>
    <lineage>
        <taxon>Eukaryota</taxon>
        <taxon>Fungi</taxon>
        <taxon>Dikarya</taxon>
        <taxon>Ascomycota</taxon>
        <taxon>Pezizomycotina</taxon>
        <taxon>Dothideomycetes</taxon>
        <taxon>Dothideomycetes incertae sedis</taxon>
        <taxon>Microthyriales</taxon>
        <taxon>Microthyriaceae</taxon>
        <taxon>Microthyrium</taxon>
    </lineage>
</organism>
<evidence type="ECO:0000256" key="3">
    <source>
        <dbReference type="ARBA" id="ARBA00022692"/>
    </source>
</evidence>
<evidence type="ECO:0000256" key="1">
    <source>
        <dbReference type="ARBA" id="ARBA00004141"/>
    </source>
</evidence>
<protein>
    <submittedName>
        <fullName evidence="7">Putative multidrug resistance pump</fullName>
    </submittedName>
</protein>
<feature type="transmembrane region" description="Helical" evidence="6">
    <location>
        <begin position="12"/>
        <end position="36"/>
    </location>
</feature>
<evidence type="ECO:0000313" key="8">
    <source>
        <dbReference type="Proteomes" id="UP000799302"/>
    </source>
</evidence>
<dbReference type="InterPro" id="IPR002528">
    <property type="entry name" value="MATE_fam"/>
</dbReference>
<feature type="transmembrane region" description="Helical" evidence="6">
    <location>
        <begin position="275"/>
        <end position="298"/>
    </location>
</feature>
<feature type="transmembrane region" description="Helical" evidence="6">
    <location>
        <begin position="233"/>
        <end position="255"/>
    </location>
</feature>
<evidence type="ECO:0000256" key="2">
    <source>
        <dbReference type="ARBA" id="ARBA00010199"/>
    </source>
</evidence>
<dbReference type="GO" id="GO:0015297">
    <property type="term" value="F:antiporter activity"/>
    <property type="evidence" value="ECO:0007669"/>
    <property type="project" value="InterPro"/>
</dbReference>
<feature type="transmembrane region" description="Helical" evidence="6">
    <location>
        <begin position="154"/>
        <end position="179"/>
    </location>
</feature>
<feature type="transmembrane region" description="Helical" evidence="6">
    <location>
        <begin position="350"/>
        <end position="372"/>
    </location>
</feature>
<dbReference type="InterPro" id="IPR045069">
    <property type="entry name" value="MATE_euk"/>
</dbReference>
<dbReference type="Pfam" id="PF01554">
    <property type="entry name" value="MatE"/>
    <property type="match status" value="2"/>
</dbReference>
<dbReference type="GO" id="GO:0042910">
    <property type="term" value="F:xenobiotic transmembrane transporter activity"/>
    <property type="evidence" value="ECO:0007669"/>
    <property type="project" value="InterPro"/>
</dbReference>
<comment type="similarity">
    <text evidence="2">Belongs to the multi antimicrobial extrusion (MATE) (TC 2.A.66.1) family.</text>
</comment>
<feature type="transmembrane region" description="Helical" evidence="6">
    <location>
        <begin position="127"/>
        <end position="148"/>
    </location>
</feature>
<dbReference type="AlphaFoldDB" id="A0A6A6UL92"/>
<dbReference type="OrthoDB" id="2126698at2759"/>
<name>A0A6A6UL92_9PEZI</name>
<dbReference type="PANTHER" id="PTHR11206">
    <property type="entry name" value="MULTIDRUG RESISTANCE PROTEIN"/>
    <property type="match status" value="1"/>
</dbReference>
<keyword evidence="3 6" id="KW-0812">Transmembrane</keyword>
<dbReference type="Proteomes" id="UP000799302">
    <property type="component" value="Unassembled WGS sequence"/>
</dbReference>
<dbReference type="CDD" id="cd13132">
    <property type="entry name" value="MATE_eukaryotic"/>
    <property type="match status" value="1"/>
</dbReference>
<gene>
    <name evidence="7" type="ORF">BT63DRAFT_396790</name>
</gene>
<evidence type="ECO:0000256" key="4">
    <source>
        <dbReference type="ARBA" id="ARBA00022989"/>
    </source>
</evidence>
<proteinExistence type="inferred from homology"/>
<dbReference type="GO" id="GO:0016020">
    <property type="term" value="C:membrane"/>
    <property type="evidence" value="ECO:0007669"/>
    <property type="project" value="UniProtKB-SubCell"/>
</dbReference>
<sequence length="416" mass="44898">MIIGRLGPLQLSIAASGYMIATCTGWLLAVGGTTALDALGSRSFTNKPDNLGHIGILLQRCLLVITVLYLPVALLWCFVGPILTLCGQSTELAYGTQTFMRHLVPFGPGYLYFETLKKFLQCQNIQTPGTAILFVVAVIHVPLCWFIVHTLDFGLLGGVVATGSMYWLACFLIFAYICFVDGSQAWMKPSREALRDIGSFARLVGWGLVMVGAEWWAFELIAIAAGAMGSLPMAAQSIMMTVDSIFALIPFGLGVASTNRVANLMGHNRIEQARLAARAASCLAIANGCLTMTVIMLLRRPISRVFSDNSEVVALAAAVFPWGAAFQVVDSLQAANSGCLRALGRADIGATVNIVAYYVFAIPVGIITGFYLELGLHGLWLGVSTCTRHRFYSAKSATHDSILNFDSLLLHWLSLE</sequence>
<comment type="subcellular location">
    <subcellularLocation>
        <location evidence="1">Membrane</location>
        <topology evidence="1">Multi-pass membrane protein</topology>
    </subcellularLocation>
</comment>
<keyword evidence="8" id="KW-1185">Reference proteome</keyword>
<dbReference type="NCBIfam" id="TIGR00797">
    <property type="entry name" value="matE"/>
    <property type="match status" value="1"/>
</dbReference>
<dbReference type="EMBL" id="MU004231">
    <property type="protein sequence ID" value="KAF2673055.1"/>
    <property type="molecule type" value="Genomic_DNA"/>
</dbReference>
<dbReference type="GO" id="GO:1990961">
    <property type="term" value="P:xenobiotic detoxification by transmembrane export across the plasma membrane"/>
    <property type="evidence" value="ECO:0007669"/>
    <property type="project" value="InterPro"/>
</dbReference>
<feature type="transmembrane region" description="Helical" evidence="6">
    <location>
        <begin position="56"/>
        <end position="79"/>
    </location>
</feature>
<accession>A0A6A6UL92</accession>
<keyword evidence="5 6" id="KW-0472">Membrane</keyword>
<evidence type="ECO:0000256" key="5">
    <source>
        <dbReference type="ARBA" id="ARBA00023136"/>
    </source>
</evidence>
<feature type="transmembrane region" description="Helical" evidence="6">
    <location>
        <begin position="310"/>
        <end position="329"/>
    </location>
</feature>
<keyword evidence="4 6" id="KW-1133">Transmembrane helix</keyword>
<evidence type="ECO:0000256" key="6">
    <source>
        <dbReference type="SAM" id="Phobius"/>
    </source>
</evidence>
<feature type="transmembrane region" description="Helical" evidence="6">
    <location>
        <begin position="200"/>
        <end position="227"/>
    </location>
</feature>